<feature type="signal peptide" evidence="3">
    <location>
        <begin position="1"/>
        <end position="20"/>
    </location>
</feature>
<feature type="compositionally biased region" description="Polar residues" evidence="2">
    <location>
        <begin position="401"/>
        <end position="431"/>
    </location>
</feature>
<feature type="compositionally biased region" description="Acidic residues" evidence="2">
    <location>
        <begin position="2055"/>
        <end position="2064"/>
    </location>
</feature>
<feature type="compositionally biased region" description="Basic and acidic residues" evidence="2">
    <location>
        <begin position="2318"/>
        <end position="2330"/>
    </location>
</feature>
<feature type="compositionally biased region" description="Basic and acidic residues" evidence="2">
    <location>
        <begin position="4063"/>
        <end position="4077"/>
    </location>
</feature>
<evidence type="ECO:0000313" key="5">
    <source>
        <dbReference type="Proteomes" id="UP000410492"/>
    </source>
</evidence>
<feature type="region of interest" description="Disordered" evidence="2">
    <location>
        <begin position="5386"/>
        <end position="5405"/>
    </location>
</feature>
<feature type="region of interest" description="Disordered" evidence="2">
    <location>
        <begin position="3134"/>
        <end position="3167"/>
    </location>
</feature>
<keyword evidence="5" id="KW-1185">Reference proteome</keyword>
<feature type="compositionally biased region" description="Basic and acidic residues" evidence="2">
    <location>
        <begin position="847"/>
        <end position="871"/>
    </location>
</feature>
<feature type="compositionally biased region" description="Polar residues" evidence="2">
    <location>
        <begin position="302"/>
        <end position="312"/>
    </location>
</feature>
<feature type="compositionally biased region" description="Polar residues" evidence="2">
    <location>
        <begin position="2566"/>
        <end position="2586"/>
    </location>
</feature>
<feature type="region of interest" description="Disordered" evidence="2">
    <location>
        <begin position="3808"/>
        <end position="3872"/>
    </location>
</feature>
<feature type="compositionally biased region" description="Polar residues" evidence="2">
    <location>
        <begin position="3152"/>
        <end position="3163"/>
    </location>
</feature>
<feature type="compositionally biased region" description="Basic and acidic residues" evidence="2">
    <location>
        <begin position="1196"/>
        <end position="1207"/>
    </location>
</feature>
<feature type="compositionally biased region" description="Polar residues" evidence="2">
    <location>
        <begin position="2711"/>
        <end position="2732"/>
    </location>
</feature>
<feature type="region of interest" description="Disordered" evidence="2">
    <location>
        <begin position="2793"/>
        <end position="2847"/>
    </location>
</feature>
<feature type="compositionally biased region" description="Acidic residues" evidence="2">
    <location>
        <begin position="2408"/>
        <end position="2417"/>
    </location>
</feature>
<feature type="compositionally biased region" description="Polar residues" evidence="2">
    <location>
        <begin position="1339"/>
        <end position="1352"/>
    </location>
</feature>
<feature type="compositionally biased region" description="Basic and acidic residues" evidence="2">
    <location>
        <begin position="1574"/>
        <end position="1607"/>
    </location>
</feature>
<feature type="compositionally biased region" description="Polar residues" evidence="2">
    <location>
        <begin position="1612"/>
        <end position="1641"/>
    </location>
</feature>
<feature type="compositionally biased region" description="Basic and acidic residues" evidence="2">
    <location>
        <begin position="3413"/>
        <end position="3426"/>
    </location>
</feature>
<feature type="compositionally biased region" description="Polar residues" evidence="2">
    <location>
        <begin position="3553"/>
        <end position="3562"/>
    </location>
</feature>
<feature type="region of interest" description="Disordered" evidence="2">
    <location>
        <begin position="4232"/>
        <end position="4289"/>
    </location>
</feature>
<feature type="compositionally biased region" description="Polar residues" evidence="2">
    <location>
        <begin position="274"/>
        <end position="291"/>
    </location>
</feature>
<feature type="compositionally biased region" description="Polar residues" evidence="2">
    <location>
        <begin position="354"/>
        <end position="371"/>
    </location>
</feature>
<feature type="region of interest" description="Disordered" evidence="2">
    <location>
        <begin position="1443"/>
        <end position="1477"/>
    </location>
</feature>
<feature type="compositionally biased region" description="Basic and acidic residues" evidence="2">
    <location>
        <begin position="165"/>
        <end position="193"/>
    </location>
</feature>
<feature type="region of interest" description="Disordered" evidence="2">
    <location>
        <begin position="4677"/>
        <end position="4810"/>
    </location>
</feature>
<feature type="compositionally biased region" description="Polar residues" evidence="2">
    <location>
        <begin position="2480"/>
        <end position="2504"/>
    </location>
</feature>
<feature type="compositionally biased region" description="Polar residues" evidence="2">
    <location>
        <begin position="1320"/>
        <end position="1332"/>
    </location>
</feature>
<feature type="compositionally biased region" description="Polar residues" evidence="2">
    <location>
        <begin position="872"/>
        <end position="888"/>
    </location>
</feature>
<feature type="region of interest" description="Disordered" evidence="2">
    <location>
        <begin position="4875"/>
        <end position="4943"/>
    </location>
</feature>
<feature type="compositionally biased region" description="Polar residues" evidence="2">
    <location>
        <begin position="955"/>
        <end position="966"/>
    </location>
</feature>
<feature type="region of interest" description="Disordered" evidence="2">
    <location>
        <begin position="2947"/>
        <end position="2990"/>
    </location>
</feature>
<evidence type="ECO:0000313" key="4">
    <source>
        <dbReference type="EMBL" id="VEN36110.1"/>
    </source>
</evidence>
<feature type="region of interest" description="Disordered" evidence="2">
    <location>
        <begin position="2566"/>
        <end position="2630"/>
    </location>
</feature>
<feature type="region of interest" description="Disordered" evidence="2">
    <location>
        <begin position="5231"/>
        <end position="5282"/>
    </location>
</feature>
<feature type="region of interest" description="Disordered" evidence="2">
    <location>
        <begin position="809"/>
        <end position="888"/>
    </location>
</feature>
<feature type="compositionally biased region" description="Polar residues" evidence="2">
    <location>
        <begin position="3840"/>
        <end position="3861"/>
    </location>
</feature>
<feature type="compositionally biased region" description="Low complexity" evidence="2">
    <location>
        <begin position="5391"/>
        <end position="5405"/>
    </location>
</feature>
<feature type="region of interest" description="Disordered" evidence="2">
    <location>
        <begin position="665"/>
        <end position="693"/>
    </location>
</feature>
<feature type="compositionally biased region" description="Basic and acidic residues" evidence="2">
    <location>
        <begin position="3967"/>
        <end position="3986"/>
    </location>
</feature>
<feature type="compositionally biased region" description="Polar residues" evidence="2">
    <location>
        <begin position="3745"/>
        <end position="3755"/>
    </location>
</feature>
<feature type="region of interest" description="Disordered" evidence="2">
    <location>
        <begin position="5126"/>
        <end position="5210"/>
    </location>
</feature>
<feature type="region of interest" description="Disordered" evidence="2">
    <location>
        <begin position="933"/>
        <end position="1055"/>
    </location>
</feature>
<keyword evidence="3" id="KW-0732">Signal</keyword>
<reference evidence="4 5" key="1">
    <citation type="submission" date="2019-01" db="EMBL/GenBank/DDBJ databases">
        <authorList>
            <person name="Sayadi A."/>
        </authorList>
    </citation>
    <scope>NUCLEOTIDE SEQUENCE [LARGE SCALE GENOMIC DNA]</scope>
</reference>
<feature type="region of interest" description="Disordered" evidence="2">
    <location>
        <begin position="2655"/>
        <end position="2743"/>
    </location>
</feature>
<feature type="compositionally biased region" description="Polar residues" evidence="2">
    <location>
        <begin position="1867"/>
        <end position="1900"/>
    </location>
</feature>
<feature type="compositionally biased region" description="Basic and acidic residues" evidence="2">
    <location>
        <begin position="1027"/>
        <end position="1042"/>
    </location>
</feature>
<feature type="compositionally biased region" description="Basic and acidic residues" evidence="2">
    <location>
        <begin position="1827"/>
        <end position="1838"/>
    </location>
</feature>
<feature type="compositionally biased region" description="Basic and acidic residues" evidence="2">
    <location>
        <begin position="5190"/>
        <end position="5207"/>
    </location>
</feature>
<protein>
    <submittedName>
        <fullName evidence="4">Uncharacterized protein</fullName>
    </submittedName>
</protein>
<sequence length="5481" mass="595264">MKILVLGALVVLLNLPVSEAHSILRIKEGGKEDTSIISDALGAVEDAFANLKKHQDEMSEHIKDLVVLQDQVGRPEITKGSTATVKRPHKAPKTTKCHPKRKCHRTMIRRFRFKNGKPIIAPPIPLENKIDVNASKTGTVNHKGPANRTHPDQHVVVSNQKQYHKTTDTHDSRQQGGKEIREKEIPVPKAKNIENSRVSNVPAEVDTKKKLTLVSNRAPVSIITPPKVQEGKIDNSRSKGFAPGKGVPSTTTNGPVRISGALSEVVPIKKVVVSSTQRVPPKVSGSNSGKSFIQGDLHKPVTSKNVSGSQIATKLEDVVVPKKLHPNGQHEESSSQADNHPHHSSNKVDKNGTHHQPTPNAPSNGKTANQPQAAIIKKQDMSYKLATVPTKALSDHHEPPSSLNASTSPNTNKKTTQSSAPNSKISLSRLGNNIPKITDTDTAPVSRVPDSLNTKVALDQKKLKEVGNSGLKQNLTNAKDIVKSPTSYIGEQNGKQIAGIHNPLVQSVLNSNQFDSKEHIAVGTLKHPSGGAATDGHNSNQHRITEKLQHPDSSITHTSEKPERKPSRLSHTESDRSMKNKPIGLNQPPTVESVFPGKITKPFLGEGQVPKAFKGAEVALNGADARAGGSRQHGNGDTRYQSSNVPDLSHNPYNQALNVKTDKFSENRARPGSLDITTSPKTTHGTVPNSNIGQSRIDDNISKIADTAFVGPVADQLNTQASFVHKKLKDVGGSHLKEHFAAGKAGAVDDVKLPTNNLGEQKGKHVTSDYSPPFESVLNPINYEPSTIATPAVEPFNVKDAVSEVVDNTDHFPLGSTKYVSGGTIGDGQLSDYPKKGNIKNTNSMKDNPERQDTNPSTLEHDLSTETKPNRFSEQTTGENNFPDTSNIHLIPDKFGKKPVQKMLEHGSHVVTPDSRQLEDSTKGVYISKGIDLPANVRSRPHSLSSTSHSSIGSDTPTHLNGAQEQRISDKNELTPNSKDADIAAAEIGNSEDPNYDPSIQDSNVGPGQSGEMEPDEFNESSEEAEEKGTLRGSSFDEEKSPYQKKSGGDGGSHVPIALAKEEDIFSTKVDIPTPNIQPKLYDTIASDMRTVKTGVSMEPIELNDSVIEKNTHPETNTLEKISLEQNHLVRDDISTAEHKDLINKSDNVTDNDRPYAKLHDNTKTAAKQSIHSKESIAHDDSTGSGDAAVADEDERTNMKHQGDAHTSRKPGSQTISDSTPRPNPFIGLDESNDSDASMNTYPDTIHKNFNPNNYTQIAPSDQRHLEHSSHAIQEDIVRPRDYATEDLTSKKLDIPDYTNTPALNRKLDKARIPYVFNSKESTNVNHQGVTDTSREPESQTVSAFTPKSSPSIEIDSDELKDSAASINTYPDTIHTNFNPENYTQLAPSYQNQQEDGSDAIQEDIVRPTDHTSKNLDIPYYTNTPALNSKLDDARIPDVFNSKESTNMKHQGVADTSRKPESQTISASTPKPNPSIRMDLDEFKSSAASINTYPHTIHTNYFNPDNYTVENGSDGIIRPTEHAHKLYDPIASDIPTSKQLLGDARHGVFKSEESTLAGESDRAHDHSMNQQENEGIRDEDSSISHKLDKAENQPRSHLIPDGDESIKAEPNNHASQTQGSSTKTIPSGQDSKSSPVSNSKHNGLLKPSLETENEDLDGDTNTPGDIDDISEEQDTVDHTHSPQPKKHPTLDSSGESILHELDNSEKQPTSDLIADDESIEMGPTRLNKPVVEENGAIIPTTSHVPQTPGSSTKTVPSGQDSKSSPVSNSKHNGLLKPSLKTENDDLDGDTNTPGDIDDISEEQDIVDHTHLPQPKRHPIMDSADQSILHKLDKPEKQPTSDLIADDESIETGPTRLNKPVVEEKATIISTTSNVPQTPGSSTKTVPSGQDSKSNPVNNPKHNGLLKPSLKTENEGLDGDTNTPGDIDDISEEQDIVDHTHLPQPKRHPIMDSASQSILHKLDKPDKQPTSNVIADDESIETRPTRLNKPVVEEKGAIISTTSHVPQTPGSSTKAVPSGQDSKSSPVNNPKHNGLLKPSLKTENEGLDVDTNTPGDIDDISEEQDTVDHTHLPQPKKHPTLDSAGQSILHKLDKPEKQPTSDLIADDESIETGPTRLNKPVVEEKDAIISTTSHVPQTPGNATKTVPSGQGSNGSPVHNGLLKPSHDTTENGVAAHNSAYAEADKDFLDQHEDASTMGQSIDNTSGKSRSESSSTSTTEPDPSVGIGVSKFNKPASESAHPSAGHVDSPDQAGLEGSTGGSSGNAIHRGLSNDIAEEQDIVDRTHLPQPKKNPTLDSVSQIISHKLNEPGSQPASDLIPKVDESIETEPIRINEPVAEENGATVSDTSHIPQTPGSFKKTSLNQDSNGSPVHNDLLKPSIKMENGDGGSSVRKELEDNTDGSPSNTEGLADDSSEEQDTIDHAHLPQRKKNPTLDSVGQSISHKFYKSARPSHDFIPEVDESIEMEPIRVNKPVAEEKSAIPQTPGSSTNTVLSIQGTSNRSPVNNGLLKPSLRMENEDIDRGTDTSGHTHIHLNPIIHDTAENGHNAEANEDLLDQHEDTSIMGQNIEDTSGKSGSEFSSTYTTEPDLSAGIGLSRFNKPASESAHPRAGHVDSPDQTELEGSTGGSASKAIHRGLEDDIAEGYDIVDHNRLAQLKKNPSPDLGGQSIPHKLNVPESQPTSDRIPEDDESIETEPVRLNYPVAKEKGGIIPTTSHKSVQDSNSNPVSDSQHNGLLKPSLNTEDEDLDRDIDTLEKNPTLDSSVLSDSNSAEQFFGKTQISNAKKSALDSVKAHATHAGKADKYLLERQESPTSKDRTSSVVLDSSRNQTVTPKIDPPSSSIRTGLTTTSNPKLYDDIASNIPNVRTHGAGAIETVENLPDEHENENIKDQNSSIANTYTPNIHSSSDFTTEPDLSVETEPFGPYDPVAEIGGTNLDKSHIRFVPENSMEAHPSGQQQLPDTNGRPASDSVHAGLQRPSNNIKNGDLDKGRDTPIVLNPIVHDIFENGGTNAEADEEVIDQQDDASVKHQSTPKIPSKSRNETSDASSSEPNVHIGIKPTRPKKPDAASAHRRTGHVDFVPDGFDETILPDQEVDSSTGPTSNAINEGLTDNITEDDVNEEHDIVDHALTKAAEKSFDKTQTSNADNSRKSAQDNINMHSTSNVKADKDLLEQHGSATKGDKSSGMTHTSNESKNQVLNAHNHKASPGSNLARTGLTTTEDHTPNHELFVTISNDIPGMKQLQRLDKAGAPNMFDDRESSPTDVSTDGIGEVIDKHLPDEHQDESTEDHGRSQTFSNIAPEPDVSAETYPIELDNAAAIKEGANLNKSHIRLAPENSKQAEFLDQGQIEDSNASPARESVRTDLRKPSNNTNDYLDRDKGTSYTSGSQISSASTSKPAAGSVYPITNQVGHPPDTVKDIESQDQQGKELEDVSNVIHRGHLQLVDNNAEDDVNKEHTSPIMEIPALDETIIGATSAAKKFFDKTQIITNAYNSKGSVLDGFDDATDAVEADKHIQDNNGSHARDSVHAGPLRPLVNMENDLDKDSDILAHTYRPPSTLNPIQHDNTENDGTAHDTDSEEGEYSLNQHKDASINGQSIAHPTSKSRSETSRPNLSAEAGLTELTKAAAESTKPKSSNPGFVPDNFNRIISPIQEDLEDDRGGSASNTVPRYPEHNIDEDQGIVNHTPLTKNPTLVKSITGTKDAAEKAFDKTPILKAYNSKSALDDDSTVDADGVEADEYVLDKPRTQTLNVPNAKSDSARPVDNTTESGLSRKLDVSSHKDSSNDSISSGTPSMKQLQLLDDEETVPSIINNRVSSPSDTSKNADEDTARKGTIGHMHFSPESSIKTASSEKIQKQENNGSISDGDFDHQRPSINVEKDNLDKVSDTHRLSSIMNSSRHDTTHINAGEYDTDEDQHENASIKGQSMADTSGESRSKTSVGISLTKSTEPAPESAHLRYIPLGIVSDNFNERVSPDNPKPEHDNRGSNDDEANQYFLDQHENASIKGQSVADTSDESRSETSSASAYEPKLSVGLTKSTISAPESAHSRSSHLTIIPNNFNENVSSDKPKPEEDSRGPDDDGMQSGFKKLAENVTEDNVNKQQDTADDSDISSLPESPPLDKADERSAETFGRIAVIHTLNRKTQSQTFNASASKPDKLEPPRDASTISSFQNTSQDQLGDDSSDSVASNEEITNIVNPKDYISSDNKIHPLSSSGTIYAAEASDIPTAKQLLDSQKSIASHQATVDTAEPNEDMLNQNKNRNEEDQYNNMAYNSDKSKSKASNSKSDSSFGKQAIGFNKSSFGRSTFKYINPVPLVPHVFKEKVLPDHRKQQANGIDTHTVPTGHTKLVEDNTEDDVNRQHAYDETVATDIPVGKKFLKETQSPIVLNSIGSSADVTEAGEDISDQHKNEFQKDDDKNGAYRSDKHKIQILNASNTEPDLPIREKLIVDKTNNEQDTYVNFAPLHFAETVSPNQKQDHSSAIDSNHTDLVKLTNDSTTDDVNSKLFDHTNLPISSLTSTLDETATSESPAAKKLLGNAKTPSVPESMEFAATGAGKYNVDKYVDGKEQGRSRTKGQSSNALTFEAQSSQQKDLEDIGDATTTSETIKLAENIAKEQATRKLDGSVQDSIGLPDGNFKDNFAVQQSPKESLPHLVANHLDKGITTIKDEERILKQIGRDGKFGSADHNDLLRQDSSDDDHVDGSFSINRTLKPPQNSAGEGNSKNNTPSISSDSGVIKDSMTEDGVSKDITVEPPTNKTTSTVIEKDYGSSRKNVDSTDKTYSAKYESPSKQSEKPFTEEANERFDDVASTSTTEAARYKIVIEKLPPKEANNSKDDKNVPQSSKKPFATANAKDAILQHINNVIPKLLDEGESTTAKALPNTKVSANTNPDKQQLRKHDNSDSMDENENGDSKDSNNTEPGTSYSVNPGADTAGIYKSDEYESKTEDRIYKRDIPVSLTMDAGPLNRKKSLTEVDVAGKQGLVRLTRSNDDKRYDTLSSKYIADEADHVQPGIGIIQSKVNRSSIGAASSALTNRDLAKKSKSKRKHYASETAHGRYKRVISLGENEAEAEPLNLRKPLIEAKFDDDGKWDFGRSTWSNDKRYDTLSSKYIAEEADHVQPGIGIIQSKVNSSSPDVPKSGLTNTDKAKKSNSKSEQFESETTDHKYKPSIAVSGENAAEPLSFRESLSEANFRDAEGPKRSPDDKRYDTLSSKYIAGEADHVQPGIGIIQSKVNSRSPHVPKCALTNTDKAKKSNSKSEGIETEQLSPKNEEEFPGEPYPSVARDETDIGIQANMYNNPELPPPALPILMIENEIDSETNEHDADVTKFLMKGTGKEFSEFAAKYKPPNDDIRELDIYSHERKSSHRRRQCPGCRSGKVKKVKKVQSEEETTVVSDAPSEEVTTVTEPSVVELTVNVDVVHNPEAPPPPLPLRDIIRGIQDGSFDGLVEKLEQATDELDIYHHEYVSSTSEQNPASQVPESQ</sequence>
<dbReference type="OrthoDB" id="6784870at2759"/>
<feature type="region of interest" description="Disordered" evidence="2">
    <location>
        <begin position="3276"/>
        <end position="3302"/>
    </location>
</feature>
<feature type="compositionally biased region" description="Basic and acidic residues" evidence="2">
    <location>
        <begin position="3276"/>
        <end position="3290"/>
    </location>
</feature>
<feature type="coiled-coil region" evidence="1">
    <location>
        <begin position="44"/>
        <end position="71"/>
    </location>
</feature>
<feature type="compositionally biased region" description="Polar residues" evidence="2">
    <location>
        <begin position="4232"/>
        <end position="4244"/>
    </location>
</feature>
<feature type="compositionally biased region" description="Basic and acidic residues" evidence="2">
    <location>
        <begin position="3769"/>
        <end position="3782"/>
    </location>
</feature>
<feature type="compositionally biased region" description="Polar residues" evidence="2">
    <location>
        <begin position="4881"/>
        <end position="4891"/>
    </location>
</feature>
<feature type="compositionally biased region" description="Basic and acidic residues" evidence="2">
    <location>
        <begin position="2798"/>
        <end position="2817"/>
    </location>
</feature>
<feature type="compositionally biased region" description="Polar residues" evidence="2">
    <location>
        <begin position="998"/>
        <end position="1007"/>
    </location>
</feature>
<feature type="compositionally biased region" description="Low complexity" evidence="2">
    <location>
        <begin position="3783"/>
        <end position="3792"/>
    </location>
</feature>
<feature type="compositionally biased region" description="Acidic residues" evidence="2">
    <location>
        <begin position="1665"/>
        <end position="1674"/>
    </location>
</feature>
<feature type="compositionally biased region" description="Low complexity" evidence="2">
    <location>
        <begin position="942"/>
        <end position="954"/>
    </location>
</feature>
<feature type="compositionally biased region" description="Polar residues" evidence="2">
    <location>
        <begin position="4703"/>
        <end position="4732"/>
    </location>
</feature>
<feature type="region of interest" description="Disordered" evidence="2">
    <location>
        <begin position="3889"/>
        <end position="3953"/>
    </location>
</feature>
<feature type="compositionally biased region" description="Polar residues" evidence="2">
    <location>
        <begin position="2341"/>
        <end position="2369"/>
    </location>
</feature>
<feature type="region of interest" description="Disordered" evidence="2">
    <location>
        <begin position="230"/>
        <end position="256"/>
    </location>
</feature>
<feature type="compositionally biased region" description="Polar residues" evidence="2">
    <location>
        <begin position="4049"/>
        <end position="4062"/>
    </location>
</feature>
<feature type="compositionally biased region" description="Basic and acidic residues" evidence="2">
    <location>
        <begin position="3563"/>
        <end position="3574"/>
    </location>
</feature>
<feature type="compositionally biased region" description="Polar residues" evidence="2">
    <location>
        <begin position="4185"/>
        <end position="4195"/>
    </location>
</feature>
<feature type="region of interest" description="Disordered" evidence="2">
    <location>
        <begin position="4822"/>
        <end position="4845"/>
    </location>
</feature>
<feature type="region of interest" description="Disordered" evidence="2">
    <location>
        <begin position="3019"/>
        <end position="3071"/>
    </location>
</feature>
<feature type="region of interest" description="Disordered" evidence="2">
    <location>
        <begin position="545"/>
        <end position="592"/>
    </location>
</feature>
<feature type="compositionally biased region" description="Acidic residues" evidence="2">
    <location>
        <begin position="1795"/>
        <end position="1804"/>
    </location>
</feature>
<feature type="compositionally biased region" description="Polar residues" evidence="2">
    <location>
        <begin position="2818"/>
        <end position="2847"/>
    </location>
</feature>
<feature type="compositionally biased region" description="Polar residues" evidence="2">
    <location>
        <begin position="1739"/>
        <end position="1771"/>
    </location>
</feature>
<name>A0A653BL51_CALMS</name>
<feature type="compositionally biased region" description="Polar residues" evidence="2">
    <location>
        <begin position="4573"/>
        <end position="4589"/>
    </location>
</feature>
<feature type="region of interest" description="Disordered" evidence="2">
    <location>
        <begin position="2475"/>
        <end position="2508"/>
    </location>
</feature>
<feature type="compositionally biased region" description="Basic and acidic residues" evidence="2">
    <location>
        <begin position="4762"/>
        <end position="4777"/>
    </location>
</feature>
<evidence type="ECO:0000256" key="3">
    <source>
        <dbReference type="SAM" id="SignalP"/>
    </source>
</evidence>
<feature type="compositionally biased region" description="Basic and acidic residues" evidence="2">
    <location>
        <begin position="1552"/>
        <end position="1567"/>
    </location>
</feature>
<feature type="chain" id="PRO_5025049104" evidence="3">
    <location>
        <begin position="21"/>
        <end position="5481"/>
    </location>
</feature>
<feature type="compositionally biased region" description="Polar residues" evidence="2">
    <location>
        <begin position="5126"/>
        <end position="5143"/>
    </location>
</feature>
<feature type="compositionally biased region" description="Low complexity" evidence="2">
    <location>
        <begin position="4279"/>
        <end position="4288"/>
    </location>
</feature>
<dbReference type="EMBL" id="CAACVG010002169">
    <property type="protein sequence ID" value="VEN36110.1"/>
    <property type="molecule type" value="Genomic_DNA"/>
</dbReference>
<feature type="region of interest" description="Disordered" evidence="2">
    <location>
        <begin position="4565"/>
        <end position="4593"/>
    </location>
</feature>
<feature type="compositionally biased region" description="Polar residues" evidence="2">
    <location>
        <begin position="4916"/>
        <end position="4925"/>
    </location>
</feature>
<feature type="region of interest" description="Disordered" evidence="2">
    <location>
        <begin position="80"/>
        <end position="101"/>
    </location>
</feature>
<feature type="region of interest" description="Disordered" evidence="2">
    <location>
        <begin position="3344"/>
        <end position="3426"/>
    </location>
</feature>
<feature type="compositionally biased region" description="Basic and acidic residues" evidence="2">
    <location>
        <begin position="2089"/>
        <end position="2098"/>
    </location>
</feature>
<feature type="compositionally biased region" description="Basic and acidic residues" evidence="2">
    <location>
        <begin position="1172"/>
        <end position="1182"/>
    </location>
</feature>
<feature type="region of interest" description="Disordered" evidence="2">
    <location>
        <begin position="3200"/>
        <end position="3220"/>
    </location>
</feature>
<evidence type="ECO:0000256" key="2">
    <source>
        <dbReference type="SAM" id="MobiDB-lite"/>
    </source>
</evidence>
<feature type="compositionally biased region" description="Basic residues" evidence="2">
    <location>
        <begin position="86"/>
        <end position="101"/>
    </location>
</feature>
<feature type="compositionally biased region" description="Polar residues" evidence="2">
    <location>
        <begin position="3808"/>
        <end position="3820"/>
    </location>
</feature>
<feature type="compositionally biased region" description="Polar residues" evidence="2">
    <location>
        <begin position="4140"/>
        <end position="4151"/>
    </location>
</feature>
<feature type="region of interest" description="Disordered" evidence="2">
    <location>
        <begin position="1163"/>
        <end position="1241"/>
    </location>
</feature>
<gene>
    <name evidence="4" type="ORF">CALMAC_LOCUS1824</name>
</gene>
<feature type="region of interest" description="Disordered" evidence="2">
    <location>
        <begin position="1552"/>
        <end position="2436"/>
    </location>
</feature>
<feature type="compositionally biased region" description="Acidic residues" evidence="2">
    <location>
        <begin position="1013"/>
        <end position="1026"/>
    </location>
</feature>
<feature type="compositionally biased region" description="Basic and acidic residues" evidence="2">
    <location>
        <begin position="4117"/>
        <end position="4126"/>
    </location>
</feature>
<feature type="compositionally biased region" description="Polar residues" evidence="2">
    <location>
        <begin position="4752"/>
        <end position="4761"/>
    </location>
</feature>
<feature type="compositionally biased region" description="Polar residues" evidence="2">
    <location>
        <begin position="1210"/>
        <end position="1221"/>
    </location>
</feature>
<feature type="compositionally biased region" description="Basic and acidic residues" evidence="2">
    <location>
        <begin position="2181"/>
        <end position="2193"/>
    </location>
</feature>
<feature type="region of interest" description="Disordered" evidence="2">
    <location>
        <begin position="274"/>
        <end position="371"/>
    </location>
</feature>
<feature type="compositionally biased region" description="Low complexity" evidence="2">
    <location>
        <begin position="3380"/>
        <end position="3394"/>
    </location>
</feature>
<feature type="compositionally biased region" description="Polar residues" evidence="2">
    <location>
        <begin position="675"/>
        <end position="693"/>
    </location>
</feature>
<proteinExistence type="predicted"/>
<feature type="region of interest" description="Disordered" evidence="2">
    <location>
        <begin position="3623"/>
        <end position="3686"/>
    </location>
</feature>
<feature type="compositionally biased region" description="Basic and acidic residues" evidence="2">
    <location>
        <begin position="4790"/>
        <end position="4805"/>
    </location>
</feature>
<feature type="region of interest" description="Disordered" evidence="2">
    <location>
        <begin position="3549"/>
        <end position="3611"/>
    </location>
</feature>
<feature type="region of interest" description="Disordered" evidence="2">
    <location>
        <begin position="390"/>
        <end position="448"/>
    </location>
</feature>
<accession>A0A653BL51</accession>
<feature type="compositionally biased region" description="Polar residues" evidence="2">
    <location>
        <begin position="3206"/>
        <end position="3217"/>
    </location>
</feature>
<feature type="region of interest" description="Disordered" evidence="2">
    <location>
        <begin position="3740"/>
        <end position="3792"/>
    </location>
</feature>
<feature type="region of interest" description="Disordered" evidence="2">
    <location>
        <begin position="3967"/>
        <end position="4211"/>
    </location>
</feature>
<feature type="compositionally biased region" description="Basic and acidic residues" evidence="2">
    <location>
        <begin position="4677"/>
        <end position="4693"/>
    </location>
</feature>
<evidence type="ECO:0000256" key="1">
    <source>
        <dbReference type="SAM" id="Coils"/>
    </source>
</evidence>
<feature type="compositionally biased region" description="Polar residues" evidence="2">
    <location>
        <begin position="632"/>
        <end position="652"/>
    </location>
</feature>
<feature type="compositionally biased region" description="Acidic residues" evidence="2">
    <location>
        <begin position="1925"/>
        <end position="1934"/>
    </location>
</feature>
<feature type="region of interest" description="Disordered" evidence="2">
    <location>
        <begin position="1320"/>
        <end position="1358"/>
    </location>
</feature>
<feature type="compositionally biased region" description="Polar residues" evidence="2">
    <location>
        <begin position="1998"/>
        <end position="2030"/>
    </location>
</feature>
<feature type="compositionally biased region" description="Basic and acidic residues" evidence="2">
    <location>
        <begin position="4822"/>
        <end position="4837"/>
    </location>
</feature>
<feature type="region of interest" description="Disordered" evidence="2">
    <location>
        <begin position="161"/>
        <end position="193"/>
    </location>
</feature>
<feature type="compositionally biased region" description="Polar residues" evidence="2">
    <location>
        <begin position="2128"/>
        <end position="2155"/>
    </location>
</feature>
<feature type="compositionally biased region" description="Low complexity" evidence="2">
    <location>
        <begin position="2203"/>
        <end position="2217"/>
    </location>
</feature>
<feature type="region of interest" description="Disordered" evidence="2">
    <location>
        <begin position="626"/>
        <end position="652"/>
    </location>
</feature>
<feature type="compositionally biased region" description="Polar residues" evidence="2">
    <location>
        <begin position="3920"/>
        <end position="3946"/>
    </location>
</feature>
<keyword evidence="1" id="KW-0175">Coiled coil</keyword>
<feature type="compositionally biased region" description="Basic and acidic residues" evidence="2">
    <location>
        <begin position="558"/>
        <end position="578"/>
    </location>
</feature>
<dbReference type="Proteomes" id="UP000410492">
    <property type="component" value="Unassembled WGS sequence"/>
</dbReference>
<organism evidence="4 5">
    <name type="scientific">Callosobruchus maculatus</name>
    <name type="common">Southern cowpea weevil</name>
    <name type="synonym">Pulse bruchid</name>
    <dbReference type="NCBI Taxonomy" id="64391"/>
    <lineage>
        <taxon>Eukaryota</taxon>
        <taxon>Metazoa</taxon>
        <taxon>Ecdysozoa</taxon>
        <taxon>Arthropoda</taxon>
        <taxon>Hexapoda</taxon>
        <taxon>Insecta</taxon>
        <taxon>Pterygota</taxon>
        <taxon>Neoptera</taxon>
        <taxon>Endopterygota</taxon>
        <taxon>Coleoptera</taxon>
        <taxon>Polyphaga</taxon>
        <taxon>Cucujiformia</taxon>
        <taxon>Chrysomeloidea</taxon>
        <taxon>Chrysomelidae</taxon>
        <taxon>Bruchinae</taxon>
        <taxon>Bruchini</taxon>
        <taxon>Callosobruchus</taxon>
    </lineage>
</organism>
<feature type="compositionally biased region" description="Polar residues" evidence="2">
    <location>
        <begin position="3591"/>
        <end position="3602"/>
    </location>
</feature>